<accession>A0A482IW70</accession>
<dbReference type="AlphaFoldDB" id="A0A482IW70"/>
<organism evidence="1 2">
    <name type="scientific">Cupriavidus metallidurans</name>
    <dbReference type="NCBI Taxonomy" id="119219"/>
    <lineage>
        <taxon>Bacteria</taxon>
        <taxon>Pseudomonadati</taxon>
        <taxon>Pseudomonadota</taxon>
        <taxon>Betaproteobacteria</taxon>
        <taxon>Burkholderiales</taxon>
        <taxon>Burkholderiaceae</taxon>
        <taxon>Cupriavidus</taxon>
    </lineage>
</organism>
<dbReference type="EMBL" id="CP037900">
    <property type="protein sequence ID" value="QBP11429.1"/>
    <property type="molecule type" value="Genomic_DNA"/>
</dbReference>
<proteinExistence type="predicted"/>
<dbReference type="RefSeq" id="WP_133258046.1">
    <property type="nucleotide sequence ID" value="NZ_CP026544.1"/>
</dbReference>
<reference evidence="1 2" key="1">
    <citation type="submission" date="2019-03" db="EMBL/GenBank/DDBJ databases">
        <title>Comparative insights into the high quality Complete genome sequence of highly metal resistant Cupriavidus metallidurans strain BS1 isolated from a gold-copper mine.</title>
        <authorList>
            <person name="Mazhar H.S."/>
            <person name="Rensing C."/>
        </authorList>
    </citation>
    <scope>NUCLEOTIDE SEQUENCE [LARGE SCALE GENOMIC DNA]</scope>
    <source>
        <strain evidence="1 2">BS1</strain>
    </source>
</reference>
<dbReference type="Proteomes" id="UP000253772">
    <property type="component" value="Chromosome c1"/>
</dbReference>
<evidence type="ECO:0000313" key="2">
    <source>
        <dbReference type="Proteomes" id="UP000253772"/>
    </source>
</evidence>
<name>A0A482IW70_9BURK</name>
<protein>
    <submittedName>
        <fullName evidence="1">Uncharacterized protein</fullName>
    </submittedName>
</protein>
<sequence length="228" mass="25132">MLGQSPRIRVRVRSPAAPDEREAYKRAIQEIAALVFPMVGTWRDARRFGKEMVDAMYRVRGTIAVSSNVGDRYVRLHQAIQKLVTRIDALRQDVPANHRFFDRDLSALKTALGAFAPPTVPNSRCKARFVAGNQEFALETIPRGPATVEKVRLVNAALAVWIAYIAEPPAARKGSLFSRVLAIACKQAAVALPGRVVVAQQVAIFKERGVRPAGHEAVRIWVKSTSQA</sequence>
<gene>
    <name evidence="1" type="ORF">DDF84_017605</name>
</gene>
<evidence type="ECO:0000313" key="1">
    <source>
        <dbReference type="EMBL" id="QBP11429.1"/>
    </source>
</evidence>